<dbReference type="PANTHER" id="PTHR31589:SF135">
    <property type="entry name" value="OS05G0341100 PROTEIN"/>
    <property type="match status" value="1"/>
</dbReference>
<comment type="caution">
    <text evidence="3">The sequence shown here is derived from an EMBL/GenBank/DDBJ whole genome shotgun (WGS) entry which is preliminary data.</text>
</comment>
<sequence length="370" mass="40577">MEHKLVIVLCFYLAIGAKAGAKHGENIASRALYGSVNKTIQTEDGDIFVCININQQPAFGHPLLKDHVIQMKPSSFLPGLNIRSPPQVWDSNKQLPVVECPTGTVPILQNNKGENMSISSISHDGNGRAEVAGIKSTLSVIYGIRVEINVYQPEVKGANDDERSVSLIMIGHEAEGIGAGAYVYPRLSGDNFARFHIYWDDTKHQRSCYDLRCPGFVQVSQSIGLGGRLQPISVYDGPQYSIHIQVSKDPATGHWWLAFGPDNTMIGYWPTELFRSMKDKATIQYAGGLVRKSAAGALPQMGSGHFASEGFGKAAFVRNLRVFNELYQLVTPDTRATFAKSTREDCYSVSRYGQDAAGMYVYYGGPGCNK</sequence>
<reference evidence="3" key="1">
    <citation type="submission" date="2020-05" db="EMBL/GenBank/DDBJ databases">
        <title>WGS assembly of Panicum virgatum.</title>
        <authorList>
            <person name="Lovell J.T."/>
            <person name="Jenkins J."/>
            <person name="Shu S."/>
            <person name="Juenger T.E."/>
            <person name="Schmutz J."/>
        </authorList>
    </citation>
    <scope>NUCLEOTIDE SEQUENCE</scope>
    <source>
        <strain evidence="3">AP13</strain>
    </source>
</reference>
<evidence type="ECO:0000256" key="1">
    <source>
        <dbReference type="SAM" id="SignalP"/>
    </source>
</evidence>
<keyword evidence="1" id="KW-0732">Signal</keyword>
<gene>
    <name evidence="3" type="ORF">PVAP13_5KG376200</name>
</gene>
<feature type="signal peptide" evidence="1">
    <location>
        <begin position="1"/>
        <end position="21"/>
    </location>
</feature>
<accession>A0A8T0SH89</accession>
<dbReference type="EMBL" id="CM029045">
    <property type="protein sequence ID" value="KAG2598762.1"/>
    <property type="molecule type" value="Genomic_DNA"/>
</dbReference>
<organism evidence="3 4">
    <name type="scientific">Panicum virgatum</name>
    <name type="common">Blackwell switchgrass</name>
    <dbReference type="NCBI Taxonomy" id="38727"/>
    <lineage>
        <taxon>Eukaryota</taxon>
        <taxon>Viridiplantae</taxon>
        <taxon>Streptophyta</taxon>
        <taxon>Embryophyta</taxon>
        <taxon>Tracheophyta</taxon>
        <taxon>Spermatophyta</taxon>
        <taxon>Magnoliopsida</taxon>
        <taxon>Liliopsida</taxon>
        <taxon>Poales</taxon>
        <taxon>Poaceae</taxon>
        <taxon>PACMAD clade</taxon>
        <taxon>Panicoideae</taxon>
        <taxon>Panicodae</taxon>
        <taxon>Paniceae</taxon>
        <taxon>Panicinae</taxon>
        <taxon>Panicum</taxon>
        <taxon>Panicum sect. Hiantes</taxon>
    </lineage>
</organism>
<evidence type="ECO:0000313" key="4">
    <source>
        <dbReference type="Proteomes" id="UP000823388"/>
    </source>
</evidence>
<protein>
    <recommendedName>
        <fullName evidence="2">Neprosin PEP catalytic domain-containing protein</fullName>
    </recommendedName>
</protein>
<dbReference type="InterPro" id="IPR053168">
    <property type="entry name" value="Glutamic_endopeptidase"/>
</dbReference>
<dbReference type="Gene3D" id="3.90.1320.10">
    <property type="entry name" value="Outer-capsid protein sigma 3, large lobe"/>
    <property type="match status" value="1"/>
</dbReference>
<evidence type="ECO:0000313" key="3">
    <source>
        <dbReference type="EMBL" id="KAG2598762.1"/>
    </source>
</evidence>
<feature type="domain" description="Neprosin PEP catalytic" evidence="2">
    <location>
        <begin position="122"/>
        <end position="369"/>
    </location>
</feature>
<dbReference type="InterPro" id="IPR004314">
    <property type="entry name" value="Neprosin"/>
</dbReference>
<dbReference type="Pfam" id="PF03080">
    <property type="entry name" value="Neprosin"/>
    <property type="match status" value="1"/>
</dbReference>
<dbReference type="PROSITE" id="PS52045">
    <property type="entry name" value="NEPROSIN_PEP_CD"/>
    <property type="match status" value="1"/>
</dbReference>
<dbReference type="Pfam" id="PF14365">
    <property type="entry name" value="Neprosin_AP"/>
    <property type="match status" value="1"/>
</dbReference>
<name>A0A8T0SH89_PANVG</name>
<proteinExistence type="predicted"/>
<dbReference type="Proteomes" id="UP000823388">
    <property type="component" value="Chromosome 5K"/>
</dbReference>
<dbReference type="PANTHER" id="PTHR31589">
    <property type="entry name" value="PROTEIN, PUTATIVE (DUF239)-RELATED-RELATED"/>
    <property type="match status" value="1"/>
</dbReference>
<keyword evidence="4" id="KW-1185">Reference proteome</keyword>
<dbReference type="InterPro" id="IPR025521">
    <property type="entry name" value="Neprosin_propep"/>
</dbReference>
<evidence type="ECO:0000259" key="2">
    <source>
        <dbReference type="PROSITE" id="PS52045"/>
    </source>
</evidence>
<feature type="chain" id="PRO_5035788604" description="Neprosin PEP catalytic domain-containing protein" evidence="1">
    <location>
        <begin position="22"/>
        <end position="370"/>
    </location>
</feature>
<dbReference type="AlphaFoldDB" id="A0A8T0SH89"/>